<keyword evidence="2" id="KW-0808">Transferase</keyword>
<dbReference type="STRING" id="1218108.GCA_000382425_00767"/>
<dbReference type="AlphaFoldDB" id="A0A511NHV8"/>
<accession>A0A511NHV8</accession>
<evidence type="ECO:0000313" key="2">
    <source>
        <dbReference type="EMBL" id="GEM52389.1"/>
    </source>
</evidence>
<gene>
    <name evidence="2" type="primary">epsI</name>
    <name evidence="2" type="ORF">EB1_21790</name>
</gene>
<protein>
    <submittedName>
        <fullName evidence="2">Putative pyruvyl transferase EpsI</fullName>
    </submittedName>
</protein>
<dbReference type="GeneID" id="84651640"/>
<organism evidence="2 3">
    <name type="scientific">Empedobacter brevis NBRC 14943 = ATCC 43319</name>
    <dbReference type="NCBI Taxonomy" id="1218108"/>
    <lineage>
        <taxon>Bacteria</taxon>
        <taxon>Pseudomonadati</taxon>
        <taxon>Bacteroidota</taxon>
        <taxon>Flavobacteriia</taxon>
        <taxon>Flavobacteriales</taxon>
        <taxon>Weeksellaceae</taxon>
        <taxon>Empedobacter</taxon>
    </lineage>
</organism>
<dbReference type="GO" id="GO:0016740">
    <property type="term" value="F:transferase activity"/>
    <property type="evidence" value="ECO:0007669"/>
    <property type="project" value="UniProtKB-KW"/>
</dbReference>
<dbReference type="RefSeq" id="WP_019974278.1">
    <property type="nucleotide sequence ID" value="NZ_BJXC01000014.1"/>
</dbReference>
<name>A0A511NHV8_9FLAO</name>
<dbReference type="OrthoDB" id="9807674at2"/>
<reference evidence="2 3" key="1">
    <citation type="submission" date="2019-07" db="EMBL/GenBank/DDBJ databases">
        <title>Whole genome shotgun sequence of Empedobacter brevis NBRC 14943.</title>
        <authorList>
            <person name="Hosoyama A."/>
            <person name="Uohara A."/>
            <person name="Ohji S."/>
            <person name="Ichikawa N."/>
        </authorList>
    </citation>
    <scope>NUCLEOTIDE SEQUENCE [LARGE SCALE GENOMIC DNA]</scope>
    <source>
        <strain evidence="2 3">NBRC 14943</strain>
    </source>
</reference>
<dbReference type="Pfam" id="PF04230">
    <property type="entry name" value="PS_pyruv_trans"/>
    <property type="match status" value="1"/>
</dbReference>
<comment type="caution">
    <text evidence="2">The sequence shown here is derived from an EMBL/GenBank/DDBJ whole genome shotgun (WGS) entry which is preliminary data.</text>
</comment>
<keyword evidence="3" id="KW-1185">Reference proteome</keyword>
<sequence>MIKKIKKFLCKLFVSKGKETFDIRGIKNRINPNQPTFFLLQTPVHINIGDHFISVAEIQFLENNFKNYNIIEIQEDIVDVFLEYGRKLVKPQDRILIHGGGNLGNEYLHHENLRREIIQIFSKNKVIILPQTIHFSNDEIGEKELEKSISIYAKHSDLVICAREEKSYDFAKKSFENKVLLIPDIVLQYVLPEVLINDSVKKETAIAVLRSDRESILNEENRNFIIHTLSDKYKHVFKTDMFCENKEVVINNSTIRQKLIDEKLTLFRNSNLVVTDRLHGMIVSAITGVPCIAIGNYNHKIIESFKWIKLSTNTLFIQDISDLPKAMLDLEELVKNKGECRTPQLVLNNSYKQLIEALE</sequence>
<evidence type="ECO:0000259" key="1">
    <source>
        <dbReference type="Pfam" id="PF04230"/>
    </source>
</evidence>
<proteinExistence type="predicted"/>
<dbReference type="InterPro" id="IPR007345">
    <property type="entry name" value="Polysacch_pyruvyl_Trfase"/>
</dbReference>
<dbReference type="EMBL" id="BJXC01000014">
    <property type="protein sequence ID" value="GEM52389.1"/>
    <property type="molecule type" value="Genomic_DNA"/>
</dbReference>
<evidence type="ECO:0000313" key="3">
    <source>
        <dbReference type="Proteomes" id="UP000321245"/>
    </source>
</evidence>
<feature type="domain" description="Polysaccharide pyruvyl transferase" evidence="1">
    <location>
        <begin position="47"/>
        <end position="296"/>
    </location>
</feature>
<dbReference type="Proteomes" id="UP000321245">
    <property type="component" value="Unassembled WGS sequence"/>
</dbReference>